<evidence type="ECO:0000256" key="1">
    <source>
        <dbReference type="SAM" id="Phobius"/>
    </source>
</evidence>
<dbReference type="Pfam" id="PF02518">
    <property type="entry name" value="HATPase_c"/>
    <property type="match status" value="1"/>
</dbReference>
<accession>A0A0H3AG10</accession>
<protein>
    <recommendedName>
        <fullName evidence="2">Histidine kinase/HSP90-like ATPase domain-containing protein</fullName>
    </recommendedName>
</protein>
<dbReference type="PANTHER" id="PTHR34220:SF9">
    <property type="entry name" value="SIGNAL TRANSDUCTION HISTIDINE KINASE INTERNAL REGION DOMAIN-CONTAINING PROTEIN"/>
    <property type="match status" value="1"/>
</dbReference>
<name>A0A0H3AG10_VIBC3</name>
<dbReference type="AlphaFoldDB" id="A0A0H3AG10"/>
<evidence type="ECO:0000313" key="4">
    <source>
        <dbReference type="Proteomes" id="UP000000249"/>
    </source>
</evidence>
<dbReference type="OrthoDB" id="2514702at2"/>
<gene>
    <name evidence="3" type="ordered locus">VC0395_0386</name>
</gene>
<dbReference type="InterPro" id="IPR036890">
    <property type="entry name" value="HATPase_C_sf"/>
</dbReference>
<dbReference type="InterPro" id="IPR050640">
    <property type="entry name" value="Bact_2-comp_sensor_kinase"/>
</dbReference>
<dbReference type="KEGG" id="vco:VC0395_0386"/>
<evidence type="ECO:0000313" key="3">
    <source>
        <dbReference type="EMBL" id="ABQ19225.1"/>
    </source>
</evidence>
<dbReference type="GeneID" id="69721533"/>
<keyword evidence="1" id="KW-0472">Membrane</keyword>
<dbReference type="SUPFAM" id="SSF55874">
    <property type="entry name" value="ATPase domain of HSP90 chaperone/DNA topoisomerase II/histidine kinase"/>
    <property type="match status" value="1"/>
</dbReference>
<feature type="transmembrane region" description="Helical" evidence="1">
    <location>
        <begin position="70"/>
        <end position="90"/>
    </location>
</feature>
<feature type="transmembrane region" description="Helical" evidence="1">
    <location>
        <begin position="102"/>
        <end position="121"/>
    </location>
</feature>
<dbReference type="Pfam" id="PF06580">
    <property type="entry name" value="His_kinase"/>
    <property type="match status" value="1"/>
</dbReference>
<dbReference type="InterPro" id="IPR003594">
    <property type="entry name" value="HATPase_dom"/>
</dbReference>
<dbReference type="PANTHER" id="PTHR34220">
    <property type="entry name" value="SENSOR HISTIDINE KINASE YPDA"/>
    <property type="match status" value="1"/>
</dbReference>
<dbReference type="GO" id="GO:0000155">
    <property type="term" value="F:phosphorelay sensor kinase activity"/>
    <property type="evidence" value="ECO:0007669"/>
    <property type="project" value="InterPro"/>
</dbReference>
<dbReference type="eggNOG" id="COG2972">
    <property type="taxonomic scope" value="Bacteria"/>
</dbReference>
<reference evidence="3 4" key="1">
    <citation type="submission" date="2007-03" db="EMBL/GenBank/DDBJ databases">
        <authorList>
            <person name="Heidelberg J."/>
        </authorList>
    </citation>
    <scope>NUCLEOTIDE SEQUENCE [LARGE SCALE GENOMIC DNA]</scope>
    <source>
        <strain evidence="4">ATCC 39541 / Classical Ogawa 395 / O395</strain>
    </source>
</reference>
<dbReference type="PATRIC" id="fig|345073.21.peg.3604"/>
<keyword evidence="1" id="KW-1133">Transmembrane helix</keyword>
<proteinExistence type="predicted"/>
<dbReference type="Gene3D" id="3.30.565.10">
    <property type="entry name" value="Histidine kinase-like ATPase, C-terminal domain"/>
    <property type="match status" value="1"/>
</dbReference>
<feature type="domain" description="Histidine kinase/HSP90-like ATPase" evidence="2">
    <location>
        <begin position="244"/>
        <end position="342"/>
    </location>
</feature>
<feature type="transmembrane region" description="Helical" evidence="1">
    <location>
        <begin position="12"/>
        <end position="34"/>
    </location>
</feature>
<keyword evidence="1" id="KW-0812">Transmembrane</keyword>
<dbReference type="InterPro" id="IPR010559">
    <property type="entry name" value="Sig_transdc_His_kin_internal"/>
</dbReference>
<sequence length="359" mass="40516">MMERFDISAQDLKSFGFTTLFCIVIALATMSIWGGLFGEHLAISFSYGYSAFFSAQWIARRWPELSKRLVNILSLSCAVVLGTSSAYLWLRHYPGFDEFSAYKPIIFLGFIFSAVCFLYFYSHEQKILAQGALEAARRRQSEQEKALLLSQLKQLQSQMEPHFLFNTLANINALIAVEPYKAQLMLEKLTELLRGTMRLRRTNTGDLREEMQLIDAYLGIQKIRLGERLEYTLPELSEWGTLGMPPMLIQPLVENAVSHGIEPKAEGGTIRVRIEVADDWFELSVEDNGMGLSDTPKGNGIALQNVRDRLSGLFGHEGLLTVAQNCSGGVTATIRIRLHHLQGLQRSFYDYSQARSPQS</sequence>
<organism evidence="3 4">
    <name type="scientific">Vibrio cholerae serotype O1 (strain ATCC 39541 / Classical Ogawa 395 / O395)</name>
    <dbReference type="NCBI Taxonomy" id="345073"/>
    <lineage>
        <taxon>Bacteria</taxon>
        <taxon>Pseudomonadati</taxon>
        <taxon>Pseudomonadota</taxon>
        <taxon>Gammaproteobacteria</taxon>
        <taxon>Vibrionales</taxon>
        <taxon>Vibrionaceae</taxon>
        <taxon>Vibrio</taxon>
    </lineage>
</organism>
<dbReference type="EMBL" id="CP000626">
    <property type="protein sequence ID" value="ABQ19225.1"/>
    <property type="molecule type" value="Genomic_DNA"/>
</dbReference>
<dbReference type="RefSeq" id="WP_000970565.1">
    <property type="nucleotide sequence ID" value="NC_009456.1"/>
</dbReference>
<evidence type="ECO:0000259" key="2">
    <source>
        <dbReference type="SMART" id="SM00387"/>
    </source>
</evidence>
<dbReference type="SMART" id="SM00387">
    <property type="entry name" value="HATPase_c"/>
    <property type="match status" value="1"/>
</dbReference>
<dbReference type="KEGG" id="vcr:VC395_A0875"/>
<dbReference type="GO" id="GO:0016020">
    <property type="term" value="C:membrane"/>
    <property type="evidence" value="ECO:0007669"/>
    <property type="project" value="InterPro"/>
</dbReference>
<dbReference type="Proteomes" id="UP000000249">
    <property type="component" value="Chromosome 2"/>
</dbReference>